<feature type="domain" description="Response regulatory" evidence="12">
    <location>
        <begin position="3"/>
        <end position="120"/>
    </location>
</feature>
<comment type="function">
    <text evidence="9">May play the central regulatory role in sporulation. It may be an element of the effector pathway responsible for the activation of sporulation genes in response to nutritional stress. Spo0A may act in concert with spo0H (a sigma factor) to control the expression of some genes that are critical to the sporulation process.</text>
</comment>
<proteinExistence type="predicted"/>
<evidence type="ECO:0000256" key="7">
    <source>
        <dbReference type="ARBA" id="ARBA00023125"/>
    </source>
</evidence>
<dbReference type="CDD" id="cd17536">
    <property type="entry name" value="REC_YesN-like"/>
    <property type="match status" value="1"/>
</dbReference>
<evidence type="ECO:0000259" key="11">
    <source>
        <dbReference type="PROSITE" id="PS01124"/>
    </source>
</evidence>
<dbReference type="eggNOG" id="COG2207">
    <property type="taxonomic scope" value="Bacteria"/>
</dbReference>
<dbReference type="SMART" id="SM00448">
    <property type="entry name" value="REC"/>
    <property type="match status" value="1"/>
</dbReference>
<dbReference type="eggNOG" id="COG4753">
    <property type="taxonomic scope" value="Bacteria"/>
</dbReference>
<evidence type="ECO:0000313" key="14">
    <source>
        <dbReference type="Proteomes" id="UP000005435"/>
    </source>
</evidence>
<protein>
    <recommendedName>
        <fullName evidence="2">Stage 0 sporulation protein A homolog</fullName>
    </recommendedName>
</protein>
<dbReference type="KEGG" id="ccl:Clocl_2872"/>
<dbReference type="InterPro" id="IPR011006">
    <property type="entry name" value="CheY-like_superfamily"/>
</dbReference>
<evidence type="ECO:0000256" key="5">
    <source>
        <dbReference type="ARBA" id="ARBA00023012"/>
    </source>
</evidence>
<evidence type="ECO:0000259" key="12">
    <source>
        <dbReference type="PROSITE" id="PS50110"/>
    </source>
</evidence>
<keyword evidence="6" id="KW-0805">Transcription regulation</keyword>
<feature type="domain" description="HTH araC/xylS-type" evidence="11">
    <location>
        <begin position="439"/>
        <end position="537"/>
    </location>
</feature>
<reference evidence="13 14" key="2">
    <citation type="journal article" date="2012" name="Stand. Genomic Sci.">
        <title>Complete Genome Sequence of Clostridium clariflavum DSM 19732.</title>
        <authorList>
            <person name="Izquierdo J.A."/>
            <person name="Goodwin L."/>
            <person name="Davenport K.W."/>
            <person name="Teshima H."/>
            <person name="Bruce D."/>
            <person name="Detter C."/>
            <person name="Tapia R."/>
            <person name="Han S."/>
            <person name="Land M."/>
            <person name="Hauser L."/>
            <person name="Jeffries C.D."/>
            <person name="Han J."/>
            <person name="Pitluck S."/>
            <person name="Nolan M."/>
            <person name="Chen A."/>
            <person name="Huntemann M."/>
            <person name="Mavromatis K."/>
            <person name="Mikhailova N."/>
            <person name="Liolios K."/>
            <person name="Woyke T."/>
            <person name="Lynd L.R."/>
        </authorList>
    </citation>
    <scope>NUCLEOTIDE SEQUENCE [LARGE SCALE GENOMIC DNA]</scope>
    <source>
        <strain evidence="14">DSM 19732 / NBRC 101661 / EBR45</strain>
    </source>
</reference>
<dbReference type="PANTHER" id="PTHR42713:SF3">
    <property type="entry name" value="TRANSCRIPTIONAL REGULATORY PROTEIN HPTR"/>
    <property type="match status" value="1"/>
</dbReference>
<dbReference type="GO" id="GO:0003700">
    <property type="term" value="F:DNA-binding transcription factor activity"/>
    <property type="evidence" value="ECO:0007669"/>
    <property type="project" value="InterPro"/>
</dbReference>
<dbReference type="AlphaFoldDB" id="G8LSR7"/>
<dbReference type="RefSeq" id="WP_014255968.1">
    <property type="nucleotide sequence ID" value="NC_016627.1"/>
</dbReference>
<evidence type="ECO:0000313" key="13">
    <source>
        <dbReference type="EMBL" id="AEV69419.1"/>
    </source>
</evidence>
<dbReference type="Pfam" id="PF00072">
    <property type="entry name" value="Response_reg"/>
    <property type="match status" value="1"/>
</dbReference>
<dbReference type="InterPro" id="IPR009057">
    <property type="entry name" value="Homeodomain-like_sf"/>
</dbReference>
<dbReference type="Proteomes" id="UP000005435">
    <property type="component" value="Chromosome"/>
</dbReference>
<dbReference type="Gene3D" id="3.40.50.2300">
    <property type="match status" value="1"/>
</dbReference>
<dbReference type="Pfam" id="PF12833">
    <property type="entry name" value="HTH_18"/>
    <property type="match status" value="1"/>
</dbReference>
<dbReference type="InterPro" id="IPR001789">
    <property type="entry name" value="Sig_transdc_resp-reg_receiver"/>
</dbReference>
<comment type="subcellular location">
    <subcellularLocation>
        <location evidence="1">Cytoplasm</location>
    </subcellularLocation>
</comment>
<dbReference type="STRING" id="720554.Clocl_2872"/>
<dbReference type="InterPro" id="IPR018060">
    <property type="entry name" value="HTH_AraC"/>
</dbReference>
<evidence type="ECO:0000256" key="1">
    <source>
        <dbReference type="ARBA" id="ARBA00004496"/>
    </source>
</evidence>
<organism evidence="13 14">
    <name type="scientific">Acetivibrio clariflavus (strain DSM 19732 / NBRC 101661 / EBR45)</name>
    <name type="common">Clostridium clariflavum</name>
    <dbReference type="NCBI Taxonomy" id="720554"/>
    <lineage>
        <taxon>Bacteria</taxon>
        <taxon>Bacillati</taxon>
        <taxon>Bacillota</taxon>
        <taxon>Clostridia</taxon>
        <taxon>Eubacteriales</taxon>
        <taxon>Oscillospiraceae</taxon>
        <taxon>Acetivibrio</taxon>
    </lineage>
</organism>
<dbReference type="OrthoDB" id="9794370at2"/>
<keyword evidence="8" id="KW-0804">Transcription</keyword>
<dbReference type="Gene3D" id="1.10.10.60">
    <property type="entry name" value="Homeodomain-like"/>
    <property type="match status" value="2"/>
</dbReference>
<evidence type="ECO:0000256" key="6">
    <source>
        <dbReference type="ARBA" id="ARBA00023015"/>
    </source>
</evidence>
<feature type="modified residue" description="4-aspartylphosphate" evidence="10">
    <location>
        <position position="55"/>
    </location>
</feature>
<dbReference type="GO" id="GO:0000160">
    <property type="term" value="P:phosphorelay signal transduction system"/>
    <property type="evidence" value="ECO:0007669"/>
    <property type="project" value="UniProtKB-KW"/>
</dbReference>
<evidence type="ECO:0000256" key="2">
    <source>
        <dbReference type="ARBA" id="ARBA00018672"/>
    </source>
</evidence>
<dbReference type="SUPFAM" id="SSF52172">
    <property type="entry name" value="CheY-like"/>
    <property type="match status" value="1"/>
</dbReference>
<keyword evidence="14" id="KW-1185">Reference proteome</keyword>
<dbReference type="PANTHER" id="PTHR42713">
    <property type="entry name" value="HISTIDINE KINASE-RELATED"/>
    <property type="match status" value="1"/>
</dbReference>
<evidence type="ECO:0000256" key="10">
    <source>
        <dbReference type="PROSITE-ProRule" id="PRU00169"/>
    </source>
</evidence>
<dbReference type="PROSITE" id="PS01124">
    <property type="entry name" value="HTH_ARAC_FAMILY_2"/>
    <property type="match status" value="1"/>
</dbReference>
<dbReference type="EMBL" id="CP003065">
    <property type="protein sequence ID" value="AEV69419.1"/>
    <property type="molecule type" value="Genomic_DNA"/>
</dbReference>
<keyword evidence="7 13" id="KW-0238">DNA-binding</keyword>
<evidence type="ECO:0000256" key="9">
    <source>
        <dbReference type="ARBA" id="ARBA00024867"/>
    </source>
</evidence>
<keyword evidence="5" id="KW-0902">Two-component regulatory system</keyword>
<keyword evidence="3" id="KW-0963">Cytoplasm</keyword>
<gene>
    <name evidence="13" type="ordered locus">Clocl_2872</name>
</gene>
<dbReference type="SMART" id="SM00342">
    <property type="entry name" value="HTH_ARAC"/>
    <property type="match status" value="1"/>
</dbReference>
<dbReference type="GO" id="GO:0005737">
    <property type="term" value="C:cytoplasm"/>
    <property type="evidence" value="ECO:0007669"/>
    <property type="project" value="UniProtKB-SubCell"/>
</dbReference>
<dbReference type="InterPro" id="IPR051552">
    <property type="entry name" value="HptR"/>
</dbReference>
<keyword evidence="4 10" id="KW-0597">Phosphoprotein</keyword>
<evidence type="ECO:0000256" key="4">
    <source>
        <dbReference type="ARBA" id="ARBA00022553"/>
    </source>
</evidence>
<evidence type="ECO:0000256" key="3">
    <source>
        <dbReference type="ARBA" id="ARBA00022490"/>
    </source>
</evidence>
<sequence>MFSIMIVDDDPLICEWLTTQINWSPMGFEVVCIANNGIEALQKLNEYNPDVVISDINMPKMDGIELLNCIKEYDNGPLVILLSNEDDYPNVKQGILLGAFGYVLKPIDKDNLKESMKKVFDELLKRKQEQEKDQKISEKIELFRERLLYDILRGKEYPFQKFDDLVLEYGLKLRRDMMVQVAIVEIGNFDDKSKELVKSGKFDELTEKVRKEIIKMVDGFSDIICEIGDMDIGILSVIIQPARNIGITEFEEISYSFFSKLLEKIKLDMNVRVTIGVGEIQKRLKEISLSYMGAKAALRHKYILGGNRVIHIKEFEFDRQQKLLYPAEREKLLADYIMAADERVFQTINNLFNEISIGSQGVLNRIAFAANQLVYNISRYIDSQYSYIKKLYDFSKFTDVDFTKFKSEEEIKEHFIYLVKDMVEVVKMYKPGNGNPIIKKACDYVLEHIDEDITLLTISNKLNLSKNYFCSLFKQETGYNFLEYVTKVKMEWAKRLLKDGNCKTYEVSDMLGYRESSYFSRLFRKYTSYSPAEYKKLFKNDSNDTKELKCN</sequence>
<dbReference type="SUPFAM" id="SSF46689">
    <property type="entry name" value="Homeodomain-like"/>
    <property type="match status" value="2"/>
</dbReference>
<reference evidence="14" key="1">
    <citation type="submission" date="2011-12" db="EMBL/GenBank/DDBJ databases">
        <title>Complete sequence of Clostridium clariflavum DSM 19732.</title>
        <authorList>
            <consortium name="US DOE Joint Genome Institute"/>
            <person name="Lucas S."/>
            <person name="Han J."/>
            <person name="Lapidus A."/>
            <person name="Cheng J.-F."/>
            <person name="Goodwin L."/>
            <person name="Pitluck S."/>
            <person name="Peters L."/>
            <person name="Teshima H."/>
            <person name="Detter J.C."/>
            <person name="Han C."/>
            <person name="Tapia R."/>
            <person name="Land M."/>
            <person name="Hauser L."/>
            <person name="Kyrpides N."/>
            <person name="Ivanova N."/>
            <person name="Pagani I."/>
            <person name="Kitzmiller T."/>
            <person name="Lynd L."/>
            <person name="Izquierdo J."/>
            <person name="Woyke T."/>
        </authorList>
    </citation>
    <scope>NUCLEOTIDE SEQUENCE [LARGE SCALE GENOMIC DNA]</scope>
    <source>
        <strain evidence="14">DSM 19732 / NBRC 101661 / EBR45</strain>
    </source>
</reference>
<evidence type="ECO:0000256" key="8">
    <source>
        <dbReference type="ARBA" id="ARBA00023163"/>
    </source>
</evidence>
<name>G8LSR7_ACECE</name>
<dbReference type="PROSITE" id="PS50110">
    <property type="entry name" value="RESPONSE_REGULATORY"/>
    <property type="match status" value="1"/>
</dbReference>
<accession>G8LSR7</accession>
<dbReference type="HOGENOM" id="CLU_000445_5_0_9"/>
<dbReference type="GO" id="GO:0043565">
    <property type="term" value="F:sequence-specific DNA binding"/>
    <property type="evidence" value="ECO:0007669"/>
    <property type="project" value="InterPro"/>
</dbReference>